<dbReference type="PaxDb" id="4113-PGSC0003DMT400095747"/>
<proteinExistence type="predicted"/>
<protein>
    <submittedName>
        <fullName evidence="1">Uncharacterized protein</fullName>
    </submittedName>
</protein>
<dbReference type="EnsemblPlants" id="PGSC0003DMT400095747">
    <property type="protein sequence ID" value="PGSC0003DMT400095747"/>
    <property type="gene ID" value="PGSC0003DMG400045318"/>
</dbReference>
<sequence length="89" mass="9278">MHYSVGTQRRSPSPHLPKERVREIVAGASSSMPVLDVPNIVGHDVSTTDGAVRLIDSTTEGAVIVDVGTTEGSPNVDVAGSRKLDPAIC</sequence>
<keyword evidence="2" id="KW-1185">Reference proteome</keyword>
<reference evidence="2" key="1">
    <citation type="journal article" date="2011" name="Nature">
        <title>Genome sequence and analysis of the tuber crop potato.</title>
        <authorList>
            <consortium name="The Potato Genome Sequencing Consortium"/>
        </authorList>
    </citation>
    <scope>NUCLEOTIDE SEQUENCE [LARGE SCALE GENOMIC DNA]</scope>
    <source>
        <strain evidence="2">cv. DM1-3 516 R44</strain>
    </source>
</reference>
<dbReference type="InParanoid" id="M1DWZ6"/>
<evidence type="ECO:0000313" key="1">
    <source>
        <dbReference type="EnsemblPlants" id="PGSC0003DMT400095747"/>
    </source>
</evidence>
<dbReference type="HOGENOM" id="CLU_2459042_0_0_1"/>
<dbReference type="Proteomes" id="UP000011115">
    <property type="component" value="Unassembled WGS sequence"/>
</dbReference>
<name>M1DWZ6_SOLTU</name>
<dbReference type="AlphaFoldDB" id="M1DWZ6"/>
<organism evidence="1 2">
    <name type="scientific">Solanum tuberosum</name>
    <name type="common">Potato</name>
    <dbReference type="NCBI Taxonomy" id="4113"/>
    <lineage>
        <taxon>Eukaryota</taxon>
        <taxon>Viridiplantae</taxon>
        <taxon>Streptophyta</taxon>
        <taxon>Embryophyta</taxon>
        <taxon>Tracheophyta</taxon>
        <taxon>Spermatophyta</taxon>
        <taxon>Magnoliopsida</taxon>
        <taxon>eudicotyledons</taxon>
        <taxon>Gunneridae</taxon>
        <taxon>Pentapetalae</taxon>
        <taxon>asterids</taxon>
        <taxon>lamiids</taxon>
        <taxon>Solanales</taxon>
        <taxon>Solanaceae</taxon>
        <taxon>Solanoideae</taxon>
        <taxon>Solaneae</taxon>
        <taxon>Solanum</taxon>
    </lineage>
</organism>
<dbReference type="Gramene" id="PGSC0003DMT400095747">
    <property type="protein sequence ID" value="PGSC0003DMT400095747"/>
    <property type="gene ID" value="PGSC0003DMG400045318"/>
</dbReference>
<reference evidence="1" key="2">
    <citation type="submission" date="2015-06" db="UniProtKB">
        <authorList>
            <consortium name="EnsemblPlants"/>
        </authorList>
    </citation>
    <scope>IDENTIFICATION</scope>
    <source>
        <strain evidence="1">DM1-3 516 R44</strain>
    </source>
</reference>
<accession>M1DWZ6</accession>
<evidence type="ECO:0000313" key="2">
    <source>
        <dbReference type="Proteomes" id="UP000011115"/>
    </source>
</evidence>